<dbReference type="eggNOG" id="ENOG502Z8M8">
    <property type="taxonomic scope" value="Bacteria"/>
</dbReference>
<reference evidence="2 3" key="1">
    <citation type="journal article" date="2010" name="Stand. Genomic Sci.">
        <title>Complete genome sequence of Cellulophaga algicola type strain (IC166).</title>
        <authorList>
            <person name="Abt B."/>
            <person name="Lu M."/>
            <person name="Misra M."/>
            <person name="Han C."/>
            <person name="Nolan M."/>
            <person name="Lucas S."/>
            <person name="Hammon N."/>
            <person name="Deshpande S."/>
            <person name="Cheng J.F."/>
            <person name="Tapia R."/>
            <person name="Goodwin L."/>
            <person name="Pitluck S."/>
            <person name="Liolios K."/>
            <person name="Pagani I."/>
            <person name="Ivanova N."/>
            <person name="Mavromatis K."/>
            <person name="Ovchinikova G."/>
            <person name="Pati A."/>
            <person name="Chen A."/>
            <person name="Palaniappan K."/>
            <person name="Land M."/>
            <person name="Hauser L."/>
            <person name="Chang Y.J."/>
            <person name="Jeffries C.D."/>
            <person name="Detter J.C."/>
            <person name="Brambilla E."/>
            <person name="Rohde M."/>
            <person name="Tindall B.J."/>
            <person name="Goker M."/>
            <person name="Woyke T."/>
            <person name="Bristow J."/>
            <person name="Eisen J.A."/>
            <person name="Markowitz V."/>
            <person name="Hugenholtz P."/>
            <person name="Kyrpides N.C."/>
            <person name="Klenk H.P."/>
            <person name="Lapidus A."/>
        </authorList>
    </citation>
    <scope>NUCLEOTIDE SEQUENCE [LARGE SCALE GENOMIC DNA]</scope>
    <source>
        <strain evidence="3">DSM 14237 / IC166 / ACAM 630</strain>
    </source>
</reference>
<organism evidence="2 3">
    <name type="scientific">Cellulophaga algicola (strain DSM 14237 / IC166 / ACAM 630)</name>
    <dbReference type="NCBI Taxonomy" id="688270"/>
    <lineage>
        <taxon>Bacteria</taxon>
        <taxon>Pseudomonadati</taxon>
        <taxon>Bacteroidota</taxon>
        <taxon>Flavobacteriia</taxon>
        <taxon>Flavobacteriales</taxon>
        <taxon>Flavobacteriaceae</taxon>
        <taxon>Cellulophaga</taxon>
    </lineage>
</organism>
<dbReference type="KEGG" id="cao:Celal_2650"/>
<sequence>MKQQSVYKLVFIFLCIVTSGNAQKQTKTYLENFNVKENAIININTSHTDIEFETWDKNQIEIEVVIEIEGASNNDMASYFKQNELNIAGNSSQITITSGTQNSWTALHTPGAFKSSWDANEFELPEIGELPEIEHLALMLDSLEFPEIPRINVPEFDLEAFKKDGDVYMKKWQTAFDAGFSEKDRKAFSELEKKVEAEHQKAEKIRLEMMSTREKAYEERRAKLTAARAERFGELEERKEYLEERRAAYKEKRGAMLEELKEKSEYKKQQFAGRRTDTILSDAISFGYYTMPNVYYQSSNAKGVNSKIKVKKHIKIKMPKSVTLKMNIRHGEVKLAANTKNIQGTFAYSGLYANSIDGDQTQIDVSYSPVNIQNWNYGKLKVSYSDNVSINTVKNLTLSATSSEVTIAHLLKNIFAKNNFGSLKINEVSKDYSAIDVSVQNGALKCKIPKSPFTITVNEESSKVIAPTSLNLVKTKNDKTTLSKGYYLSKNTDKTFTVNAKYSEVVLE</sequence>
<gene>
    <name evidence="2" type="ordered locus">Celal_2650</name>
</gene>
<feature type="chain" id="PRO_5003215621" description="Adhesin domain-containing protein" evidence="1">
    <location>
        <begin position="25"/>
        <end position="508"/>
    </location>
</feature>
<accession>E6XB71</accession>
<proteinExistence type="predicted"/>
<dbReference type="AlphaFoldDB" id="E6XB71"/>
<dbReference type="RefSeq" id="WP_013551406.1">
    <property type="nucleotide sequence ID" value="NC_014934.1"/>
</dbReference>
<evidence type="ECO:0008006" key="4">
    <source>
        <dbReference type="Google" id="ProtNLM"/>
    </source>
</evidence>
<keyword evidence="3" id="KW-1185">Reference proteome</keyword>
<name>E6XB71_CELAD</name>
<evidence type="ECO:0000313" key="2">
    <source>
        <dbReference type="EMBL" id="ADV49935.1"/>
    </source>
</evidence>
<evidence type="ECO:0000313" key="3">
    <source>
        <dbReference type="Proteomes" id="UP000008634"/>
    </source>
</evidence>
<feature type="signal peptide" evidence="1">
    <location>
        <begin position="1"/>
        <end position="24"/>
    </location>
</feature>
<dbReference type="Proteomes" id="UP000008634">
    <property type="component" value="Chromosome"/>
</dbReference>
<protein>
    <recommendedName>
        <fullName evidence="4">Adhesin domain-containing protein</fullName>
    </recommendedName>
</protein>
<keyword evidence="1" id="KW-0732">Signal</keyword>
<dbReference type="OrthoDB" id="1420424at2"/>
<evidence type="ECO:0000256" key="1">
    <source>
        <dbReference type="SAM" id="SignalP"/>
    </source>
</evidence>
<dbReference type="STRING" id="688270.Celal_2650"/>
<dbReference type="HOGENOM" id="CLU_562372_0_0_10"/>
<dbReference type="EMBL" id="CP002453">
    <property type="protein sequence ID" value="ADV49935.1"/>
    <property type="molecule type" value="Genomic_DNA"/>
</dbReference>